<evidence type="ECO:0000313" key="5">
    <source>
        <dbReference type="EMBL" id="MFC2926129.1"/>
    </source>
</evidence>
<dbReference type="EC" id="3.6.1.9" evidence="4"/>
<reference evidence="6" key="1">
    <citation type="journal article" date="2019" name="Int. J. Syst. Evol. Microbiol.">
        <title>The Global Catalogue of Microorganisms (GCM) 10K type strain sequencing project: providing services to taxonomists for standard genome sequencing and annotation.</title>
        <authorList>
            <consortium name="The Broad Institute Genomics Platform"/>
            <consortium name="The Broad Institute Genome Sequencing Center for Infectious Disease"/>
            <person name="Wu L."/>
            <person name="Ma J."/>
        </authorList>
    </citation>
    <scope>NUCLEOTIDE SEQUENCE [LARGE SCALE GENOMIC DNA]</scope>
    <source>
        <strain evidence="6">KCTC 52487</strain>
    </source>
</reference>
<evidence type="ECO:0000256" key="3">
    <source>
        <dbReference type="ARBA" id="ARBA00023080"/>
    </source>
</evidence>
<organism evidence="5 6">
    <name type="scientific">Hyphobacterium vulgare</name>
    <dbReference type="NCBI Taxonomy" id="1736751"/>
    <lineage>
        <taxon>Bacteria</taxon>
        <taxon>Pseudomonadati</taxon>
        <taxon>Pseudomonadota</taxon>
        <taxon>Alphaproteobacteria</taxon>
        <taxon>Maricaulales</taxon>
        <taxon>Maricaulaceae</taxon>
        <taxon>Hyphobacterium</taxon>
    </lineage>
</organism>
<dbReference type="SUPFAM" id="SSF52972">
    <property type="entry name" value="ITPase-like"/>
    <property type="match status" value="1"/>
</dbReference>
<dbReference type="InterPro" id="IPR003697">
    <property type="entry name" value="Maf-like"/>
</dbReference>
<keyword evidence="3 4" id="KW-0546">Nucleotide metabolism</keyword>
<dbReference type="HAMAP" id="MF_00528">
    <property type="entry name" value="Maf"/>
    <property type="match status" value="1"/>
</dbReference>
<comment type="caution">
    <text evidence="4">Lacks conserved residue(s) required for the propagation of feature annotation.</text>
</comment>
<dbReference type="Pfam" id="PF02545">
    <property type="entry name" value="Maf"/>
    <property type="match status" value="1"/>
</dbReference>
<protein>
    <recommendedName>
        <fullName evidence="4">Nucleoside triphosphate pyrophosphatase</fullName>
        <ecNumber evidence="4">3.6.1.9</ecNumber>
    </recommendedName>
    <alternativeName>
        <fullName evidence="4">Nucleotide pyrophosphatase</fullName>
        <shortName evidence="4">Nucleotide PPase</shortName>
    </alternativeName>
</protein>
<name>A0ABV6ZXG0_9PROT</name>
<dbReference type="RefSeq" id="WP_343164447.1">
    <property type="nucleotide sequence ID" value="NZ_JBHRSV010000016.1"/>
</dbReference>
<dbReference type="Gene3D" id="3.90.950.10">
    <property type="match status" value="1"/>
</dbReference>
<feature type="active site" description="Proton acceptor" evidence="4">
    <location>
        <position position="73"/>
    </location>
</feature>
<dbReference type="PIRSF" id="PIRSF006305">
    <property type="entry name" value="Maf"/>
    <property type="match status" value="1"/>
</dbReference>
<dbReference type="InterPro" id="IPR029001">
    <property type="entry name" value="ITPase-like_fam"/>
</dbReference>
<comment type="cofactor">
    <cofactor evidence="1 4">
        <name>a divalent metal cation</name>
        <dbReference type="ChEBI" id="CHEBI:60240"/>
    </cofactor>
</comment>
<evidence type="ECO:0000313" key="6">
    <source>
        <dbReference type="Proteomes" id="UP001595379"/>
    </source>
</evidence>
<keyword evidence="4" id="KW-0963">Cytoplasm</keyword>
<proteinExistence type="inferred from homology"/>
<comment type="catalytic activity">
    <reaction evidence="4">
        <text>a 2'-deoxyribonucleoside 5'-triphosphate + H2O = a 2'-deoxyribonucleoside 5'-phosphate + diphosphate + H(+)</text>
        <dbReference type="Rhea" id="RHEA:44644"/>
        <dbReference type="ChEBI" id="CHEBI:15377"/>
        <dbReference type="ChEBI" id="CHEBI:15378"/>
        <dbReference type="ChEBI" id="CHEBI:33019"/>
        <dbReference type="ChEBI" id="CHEBI:61560"/>
        <dbReference type="ChEBI" id="CHEBI:65317"/>
        <dbReference type="EC" id="3.6.1.9"/>
    </reaction>
</comment>
<comment type="caution">
    <text evidence="5">The sequence shown here is derived from an EMBL/GenBank/DDBJ whole genome shotgun (WGS) entry which is preliminary data.</text>
</comment>
<dbReference type="PANTHER" id="PTHR43213">
    <property type="entry name" value="BIFUNCTIONAL DTTP/UTP PYROPHOSPHATASE/METHYLTRANSFERASE PROTEIN-RELATED"/>
    <property type="match status" value="1"/>
</dbReference>
<dbReference type="PANTHER" id="PTHR43213:SF5">
    <property type="entry name" value="BIFUNCTIONAL DTTP_UTP PYROPHOSPHATASE_METHYLTRANSFERASE PROTEIN-RELATED"/>
    <property type="match status" value="1"/>
</dbReference>
<comment type="catalytic activity">
    <reaction evidence="4">
        <text>a ribonucleoside 5'-triphosphate + H2O = a ribonucleoside 5'-phosphate + diphosphate + H(+)</text>
        <dbReference type="Rhea" id="RHEA:23996"/>
        <dbReference type="ChEBI" id="CHEBI:15377"/>
        <dbReference type="ChEBI" id="CHEBI:15378"/>
        <dbReference type="ChEBI" id="CHEBI:33019"/>
        <dbReference type="ChEBI" id="CHEBI:58043"/>
        <dbReference type="ChEBI" id="CHEBI:61557"/>
        <dbReference type="EC" id="3.6.1.9"/>
    </reaction>
</comment>
<comment type="subcellular location">
    <subcellularLocation>
        <location evidence="4">Cytoplasm</location>
    </subcellularLocation>
</comment>
<evidence type="ECO:0000256" key="2">
    <source>
        <dbReference type="ARBA" id="ARBA00022801"/>
    </source>
</evidence>
<accession>A0ABV6ZXG0</accession>
<gene>
    <name evidence="5" type="ORF">ACFOOR_08420</name>
</gene>
<comment type="function">
    <text evidence="4">Nucleoside triphosphate pyrophosphatase. May have a dual role in cell division arrest and in preventing the incorporation of modified nucleotides into cellular nucleic acids.</text>
</comment>
<evidence type="ECO:0000256" key="1">
    <source>
        <dbReference type="ARBA" id="ARBA00001968"/>
    </source>
</evidence>
<dbReference type="GO" id="GO:0016787">
    <property type="term" value="F:hydrolase activity"/>
    <property type="evidence" value="ECO:0007669"/>
    <property type="project" value="UniProtKB-KW"/>
</dbReference>
<keyword evidence="6" id="KW-1185">Reference proteome</keyword>
<comment type="similarity">
    <text evidence="4">Belongs to the Maf family.</text>
</comment>
<sequence length="196" mass="20966">MTGFILASGSAIRRQILTGAGVRFDTESPGVDEDALKEEMMLSPPGEVALALAQAKALAVSARHPQALVLGADQVLAMNGKVFDKAKDDREARERLVSLRGRTHTLEGGLAAARGGNLVWTHRSTATLTVRDFSDVFLDFYMERAGGELTASVGAYAYEGLGAQIFDAVEGDYYAILGLPLLPVLDLLRREGVVMT</sequence>
<dbReference type="EMBL" id="JBHRSV010000016">
    <property type="protein sequence ID" value="MFC2926129.1"/>
    <property type="molecule type" value="Genomic_DNA"/>
</dbReference>
<keyword evidence="2 4" id="KW-0378">Hydrolase</keyword>
<dbReference type="Proteomes" id="UP001595379">
    <property type="component" value="Unassembled WGS sequence"/>
</dbReference>
<evidence type="ECO:0000256" key="4">
    <source>
        <dbReference type="HAMAP-Rule" id="MF_00528"/>
    </source>
</evidence>